<dbReference type="Gene3D" id="2.120.10.30">
    <property type="entry name" value="TolB, C-terminal domain"/>
    <property type="match status" value="1"/>
</dbReference>
<dbReference type="InterPro" id="IPR011042">
    <property type="entry name" value="6-blade_b-propeller_TolB-like"/>
</dbReference>
<gene>
    <name evidence="3" type="ORF">FEM03_21770</name>
</gene>
<dbReference type="PANTHER" id="PTHR19328">
    <property type="entry name" value="HEDGEHOG-INTERACTING PROTEIN"/>
    <property type="match status" value="1"/>
</dbReference>
<feature type="signal peptide" evidence="1">
    <location>
        <begin position="1"/>
        <end position="33"/>
    </location>
</feature>
<protein>
    <submittedName>
        <fullName evidence="3">PQQ-dependent sugar dehydrogenase</fullName>
    </submittedName>
</protein>
<proteinExistence type="predicted"/>
<feature type="domain" description="Glucose/Sorbosone dehydrogenase" evidence="2">
    <location>
        <begin position="61"/>
        <end position="367"/>
    </location>
</feature>
<dbReference type="EMBL" id="VAUV01000021">
    <property type="protein sequence ID" value="TLD68669.1"/>
    <property type="molecule type" value="Genomic_DNA"/>
</dbReference>
<dbReference type="OrthoDB" id="9770043at2"/>
<accession>A0A5R8KAV2</accession>
<name>A0A5R8KAV2_9BACT</name>
<dbReference type="AlphaFoldDB" id="A0A5R8KAV2"/>
<sequence>MPAAKPKSIAPSVLALAVGILAFSHLFPSAAHAQLPEPAFPTVEAADQFKLQRLYPRQKFDCPVALAIMPLDKPRLVLALQRGELWLLPEDEILGSATRFLDLRPNLKDVTQFEEGVHGLAFHPDFAKNGKFYLSYSDINPRRTVLAEFRTQKGKIFRGDPTSRRPLLQEPHIMANHFGGNIAFGPDKKLYLTIGDGGLRDDPYRISQNPFSLLGKVLRIDPDTRSGALPYGIPADNPFADKQEYRPEIWALGLRNPWGFSFDSKTGDLWLADVGQDIWEEVNIIKKGANYGWSDRDGPRPAPFHTTPYAPNLTFEEPIHAYTHAEGISVTGGFMYHGDRLPHLQGCFIHGDWGTGTLWALRYDPDSQKILERLVIYRRPETPENPFNPTMISPDTNGEIVLMSQDGAIYTLVDSIE</sequence>
<feature type="chain" id="PRO_5024330189" evidence="1">
    <location>
        <begin position="34"/>
        <end position="417"/>
    </location>
</feature>
<dbReference type="InterPro" id="IPR011041">
    <property type="entry name" value="Quinoprot_gluc/sorb_DH_b-prop"/>
</dbReference>
<keyword evidence="4" id="KW-1185">Reference proteome</keyword>
<comment type="caution">
    <text evidence="3">The sequence shown here is derived from an EMBL/GenBank/DDBJ whole genome shotgun (WGS) entry which is preliminary data.</text>
</comment>
<evidence type="ECO:0000259" key="2">
    <source>
        <dbReference type="Pfam" id="PF07995"/>
    </source>
</evidence>
<dbReference type="SUPFAM" id="SSF50952">
    <property type="entry name" value="Soluble quinoprotein glucose dehydrogenase"/>
    <property type="match status" value="1"/>
</dbReference>
<evidence type="ECO:0000313" key="3">
    <source>
        <dbReference type="EMBL" id="TLD68669.1"/>
    </source>
</evidence>
<reference evidence="3 4" key="1">
    <citation type="submission" date="2019-05" db="EMBL/GenBank/DDBJ databases">
        <title>Verrucobacter flavum gen. nov., sp. nov. a new member of the family Verrucomicrobiaceae.</title>
        <authorList>
            <person name="Szuroczki S."/>
            <person name="Abbaszade G."/>
            <person name="Szabo A."/>
            <person name="Felfoldi T."/>
            <person name="Schumann P."/>
            <person name="Boka K."/>
            <person name="Keki Z."/>
            <person name="Toumi M."/>
            <person name="Toth E."/>
        </authorList>
    </citation>
    <scope>NUCLEOTIDE SEQUENCE [LARGE SCALE GENOMIC DNA]</scope>
    <source>
        <strain evidence="3 4">MG-N-17</strain>
    </source>
</reference>
<dbReference type="InterPro" id="IPR012938">
    <property type="entry name" value="Glc/Sorbosone_DH"/>
</dbReference>
<evidence type="ECO:0000256" key="1">
    <source>
        <dbReference type="SAM" id="SignalP"/>
    </source>
</evidence>
<organism evidence="3 4">
    <name type="scientific">Phragmitibacter flavus</name>
    <dbReference type="NCBI Taxonomy" id="2576071"/>
    <lineage>
        <taxon>Bacteria</taxon>
        <taxon>Pseudomonadati</taxon>
        <taxon>Verrucomicrobiota</taxon>
        <taxon>Verrucomicrobiia</taxon>
        <taxon>Verrucomicrobiales</taxon>
        <taxon>Verrucomicrobiaceae</taxon>
        <taxon>Phragmitibacter</taxon>
    </lineage>
</organism>
<dbReference type="Pfam" id="PF07995">
    <property type="entry name" value="GSDH"/>
    <property type="match status" value="1"/>
</dbReference>
<evidence type="ECO:0000313" key="4">
    <source>
        <dbReference type="Proteomes" id="UP000306196"/>
    </source>
</evidence>
<dbReference type="PANTHER" id="PTHR19328:SF75">
    <property type="entry name" value="ALDOSE SUGAR DEHYDROGENASE YLII"/>
    <property type="match status" value="1"/>
</dbReference>
<dbReference type="Proteomes" id="UP000306196">
    <property type="component" value="Unassembled WGS sequence"/>
</dbReference>
<keyword evidence="1" id="KW-0732">Signal</keyword>
<dbReference type="RefSeq" id="WP_138088423.1">
    <property type="nucleotide sequence ID" value="NZ_VAUV01000021.1"/>
</dbReference>